<reference evidence="1" key="1">
    <citation type="journal article" date="2014" name="Front. Microbiol.">
        <title>High frequency of phylogenetically diverse reductive dehalogenase-homologous genes in deep subseafloor sedimentary metagenomes.</title>
        <authorList>
            <person name="Kawai M."/>
            <person name="Futagami T."/>
            <person name="Toyoda A."/>
            <person name="Takaki Y."/>
            <person name="Nishi S."/>
            <person name="Hori S."/>
            <person name="Arai W."/>
            <person name="Tsubouchi T."/>
            <person name="Morono Y."/>
            <person name="Uchiyama I."/>
            <person name="Ito T."/>
            <person name="Fujiyama A."/>
            <person name="Inagaki F."/>
            <person name="Takami H."/>
        </authorList>
    </citation>
    <scope>NUCLEOTIDE SEQUENCE</scope>
    <source>
        <strain evidence="1">Expedition CK06-06</strain>
    </source>
</reference>
<dbReference type="InterPro" id="IPR007325">
    <property type="entry name" value="KFase/CYL"/>
</dbReference>
<dbReference type="PANTHER" id="PTHR43564:SF2">
    <property type="entry name" value="BLR6059 PROTEIN"/>
    <property type="match status" value="1"/>
</dbReference>
<gene>
    <name evidence="1" type="ORF">S06H3_05930</name>
</gene>
<proteinExistence type="predicted"/>
<organism evidence="1">
    <name type="scientific">marine sediment metagenome</name>
    <dbReference type="NCBI Taxonomy" id="412755"/>
    <lineage>
        <taxon>unclassified sequences</taxon>
        <taxon>metagenomes</taxon>
        <taxon>ecological metagenomes</taxon>
    </lineage>
</organism>
<dbReference type="InterPro" id="IPR037175">
    <property type="entry name" value="KFase_sf"/>
</dbReference>
<comment type="caution">
    <text evidence="1">The sequence shown here is derived from an EMBL/GenBank/DDBJ whole genome shotgun (WGS) entry which is preliminary data.</text>
</comment>
<dbReference type="PANTHER" id="PTHR43564">
    <property type="entry name" value="KYNURENINE FORMAMIDASE-LIKE PROTEIN"/>
    <property type="match status" value="1"/>
</dbReference>
<dbReference type="GO" id="GO:0019441">
    <property type="term" value="P:L-tryptophan catabolic process to kynurenine"/>
    <property type="evidence" value="ECO:0007669"/>
    <property type="project" value="InterPro"/>
</dbReference>
<dbReference type="EMBL" id="BARV01002246">
    <property type="protein sequence ID" value="GAH90544.1"/>
    <property type="molecule type" value="Genomic_DNA"/>
</dbReference>
<evidence type="ECO:0008006" key="2">
    <source>
        <dbReference type="Google" id="ProtNLM"/>
    </source>
</evidence>
<sequence>FGCNKDDLPQGLGWANDTITLGAHAGTHVDAPWHYFPTSEGKKARTTDELPLEWFYSDGVVLDMRHKPRGSLITIDDLQKALDKIGYQIKPWDIVMIQTGADKLWGKAEYFDAGCGMGRESTLWLIEQGVKVMGIDAWGWDRPFWVMKEEFQRTKDRNILWAGHRAGIEKEYCHIEKLANLDKLPRPFGFKVACFPVKLTGGSAGWARVVAIIEE</sequence>
<protein>
    <recommendedName>
        <fullName evidence="2">Cyclase family protein</fullName>
    </recommendedName>
</protein>
<evidence type="ECO:0000313" key="1">
    <source>
        <dbReference type="EMBL" id="GAH90544.1"/>
    </source>
</evidence>
<accession>X1KK74</accession>
<dbReference type="Pfam" id="PF04199">
    <property type="entry name" value="Cyclase"/>
    <property type="match status" value="1"/>
</dbReference>
<dbReference type="GO" id="GO:0004061">
    <property type="term" value="F:arylformamidase activity"/>
    <property type="evidence" value="ECO:0007669"/>
    <property type="project" value="InterPro"/>
</dbReference>
<feature type="non-terminal residue" evidence="1">
    <location>
        <position position="1"/>
    </location>
</feature>
<dbReference type="SUPFAM" id="SSF102198">
    <property type="entry name" value="Putative cyclase"/>
    <property type="match status" value="1"/>
</dbReference>
<dbReference type="AlphaFoldDB" id="X1KK74"/>
<name>X1KK74_9ZZZZ</name>
<dbReference type="Gene3D" id="3.50.30.50">
    <property type="entry name" value="Putative cyclase"/>
    <property type="match status" value="1"/>
</dbReference>